<protein>
    <submittedName>
        <fullName evidence="4">Methyltransferase domain-containing protein</fullName>
    </submittedName>
</protein>
<dbReference type="Gene3D" id="3.40.50.150">
    <property type="entry name" value="Vaccinia Virus protein VP39"/>
    <property type="match status" value="1"/>
</dbReference>
<reference evidence="4" key="1">
    <citation type="submission" date="2019-09" db="EMBL/GenBank/DDBJ databases">
        <title>Characterisation of the sponge microbiome using genome-centric metagenomics.</title>
        <authorList>
            <person name="Engelberts J.P."/>
            <person name="Robbins S.J."/>
            <person name="De Goeij J.M."/>
            <person name="Aranda M."/>
            <person name="Bell S.C."/>
            <person name="Webster N.S."/>
        </authorList>
    </citation>
    <scope>NUCLEOTIDE SEQUENCE</scope>
    <source>
        <strain evidence="4">SB0662_bin_9</strain>
    </source>
</reference>
<dbReference type="InterPro" id="IPR029063">
    <property type="entry name" value="SAM-dependent_MTases_sf"/>
</dbReference>
<dbReference type="GO" id="GO:0008171">
    <property type="term" value="F:O-methyltransferase activity"/>
    <property type="evidence" value="ECO:0007669"/>
    <property type="project" value="InterPro"/>
</dbReference>
<keyword evidence="2 4" id="KW-0808">Transferase</keyword>
<keyword evidence="3" id="KW-0949">S-adenosyl-L-methionine</keyword>
<dbReference type="SUPFAM" id="SSF53335">
    <property type="entry name" value="S-adenosyl-L-methionine-dependent methyltransferases"/>
    <property type="match status" value="1"/>
</dbReference>
<dbReference type="PANTHER" id="PTHR10509:SF14">
    <property type="entry name" value="CAFFEOYL-COA O-METHYLTRANSFERASE 3-RELATED"/>
    <property type="match status" value="1"/>
</dbReference>
<dbReference type="InterPro" id="IPR050362">
    <property type="entry name" value="Cation-dep_OMT"/>
</dbReference>
<evidence type="ECO:0000313" key="4">
    <source>
        <dbReference type="EMBL" id="MYD88989.1"/>
    </source>
</evidence>
<organism evidence="4">
    <name type="scientific">Caldilineaceae bacterium SB0662_bin_9</name>
    <dbReference type="NCBI Taxonomy" id="2605258"/>
    <lineage>
        <taxon>Bacteria</taxon>
        <taxon>Bacillati</taxon>
        <taxon>Chloroflexota</taxon>
        <taxon>Caldilineae</taxon>
        <taxon>Caldilineales</taxon>
        <taxon>Caldilineaceae</taxon>
    </lineage>
</organism>
<keyword evidence="1 4" id="KW-0489">Methyltransferase</keyword>
<dbReference type="AlphaFoldDB" id="A0A6B1DML1"/>
<dbReference type="Pfam" id="PF01596">
    <property type="entry name" value="Methyltransf_3"/>
    <property type="match status" value="1"/>
</dbReference>
<dbReference type="PANTHER" id="PTHR10509">
    <property type="entry name" value="O-METHYLTRANSFERASE-RELATED"/>
    <property type="match status" value="1"/>
</dbReference>
<gene>
    <name evidence="4" type="ORF">F4Y08_01430</name>
</gene>
<dbReference type="InterPro" id="IPR002935">
    <property type="entry name" value="SAM_O-MeTrfase"/>
</dbReference>
<evidence type="ECO:0000256" key="1">
    <source>
        <dbReference type="ARBA" id="ARBA00022603"/>
    </source>
</evidence>
<dbReference type="EMBL" id="VXPY01000013">
    <property type="protein sequence ID" value="MYD88989.1"/>
    <property type="molecule type" value="Genomic_DNA"/>
</dbReference>
<dbReference type="GO" id="GO:0032259">
    <property type="term" value="P:methylation"/>
    <property type="evidence" value="ECO:0007669"/>
    <property type="project" value="UniProtKB-KW"/>
</dbReference>
<name>A0A6B1DML1_9CHLR</name>
<evidence type="ECO:0000256" key="2">
    <source>
        <dbReference type="ARBA" id="ARBA00022679"/>
    </source>
</evidence>
<sequence length="219" mass="24085">MKLLPVTEELYSYLVGVTVKDHPALAALREETAAMPSGGMQIAAEQGQFMQLLVHLLQATRYLEVGCFTGYSSLVMAMALPEDGRVTTCDVSQEWTDVARRHWQSAGVADKITLKLGPAVDSLRRLLAEGSAESFDIAFIDADKDNYPNYYDLCFDLVRPGGLILIDNTLWGGQVADPSVADPDTEGIRAVNQRAFEDDRVDSCLLPPSDGLHICHKRR</sequence>
<dbReference type="CDD" id="cd02440">
    <property type="entry name" value="AdoMet_MTases"/>
    <property type="match status" value="1"/>
</dbReference>
<comment type="caution">
    <text evidence="4">The sequence shown here is derived from an EMBL/GenBank/DDBJ whole genome shotgun (WGS) entry which is preliminary data.</text>
</comment>
<dbReference type="PROSITE" id="PS51682">
    <property type="entry name" value="SAM_OMT_I"/>
    <property type="match status" value="1"/>
</dbReference>
<proteinExistence type="predicted"/>
<accession>A0A6B1DML1</accession>
<evidence type="ECO:0000256" key="3">
    <source>
        <dbReference type="ARBA" id="ARBA00022691"/>
    </source>
</evidence>
<dbReference type="GO" id="GO:0008757">
    <property type="term" value="F:S-adenosylmethionine-dependent methyltransferase activity"/>
    <property type="evidence" value="ECO:0007669"/>
    <property type="project" value="TreeGrafter"/>
</dbReference>